<evidence type="ECO:0000256" key="1">
    <source>
        <dbReference type="SAM" id="Phobius"/>
    </source>
</evidence>
<keyword evidence="1" id="KW-0812">Transmembrane</keyword>
<organism evidence="2 3">
    <name type="scientific">Reticulibacter mediterranei</name>
    <dbReference type="NCBI Taxonomy" id="2778369"/>
    <lineage>
        <taxon>Bacteria</taxon>
        <taxon>Bacillati</taxon>
        <taxon>Chloroflexota</taxon>
        <taxon>Ktedonobacteria</taxon>
        <taxon>Ktedonobacterales</taxon>
        <taxon>Reticulibacteraceae</taxon>
        <taxon>Reticulibacter</taxon>
    </lineage>
</organism>
<keyword evidence="3" id="KW-1185">Reference proteome</keyword>
<dbReference type="Proteomes" id="UP000597444">
    <property type="component" value="Unassembled WGS sequence"/>
</dbReference>
<evidence type="ECO:0000313" key="2">
    <source>
        <dbReference type="EMBL" id="GHO98651.1"/>
    </source>
</evidence>
<reference evidence="2" key="1">
    <citation type="submission" date="2020-10" db="EMBL/GenBank/DDBJ databases">
        <title>Taxonomic study of unclassified bacteria belonging to the class Ktedonobacteria.</title>
        <authorList>
            <person name="Yabe S."/>
            <person name="Wang C.M."/>
            <person name="Zheng Y."/>
            <person name="Sakai Y."/>
            <person name="Cavaletti L."/>
            <person name="Monciardini P."/>
            <person name="Donadio S."/>
        </authorList>
    </citation>
    <scope>NUCLEOTIDE SEQUENCE</scope>
    <source>
        <strain evidence="2">ID150040</strain>
    </source>
</reference>
<comment type="caution">
    <text evidence="2">The sequence shown here is derived from an EMBL/GenBank/DDBJ whole genome shotgun (WGS) entry which is preliminary data.</text>
</comment>
<dbReference type="AlphaFoldDB" id="A0A8J3IQ17"/>
<evidence type="ECO:0000313" key="3">
    <source>
        <dbReference type="Proteomes" id="UP000597444"/>
    </source>
</evidence>
<keyword evidence="1" id="KW-0472">Membrane</keyword>
<proteinExistence type="predicted"/>
<accession>A0A8J3IQ17</accession>
<sequence>MLHRCKKEVKHLAIGGCSLLVLFKGAVHLIHLLEHVSFSRGGFTPPEEDKKAACLLLPPSVHG</sequence>
<keyword evidence="1" id="KW-1133">Transmembrane helix</keyword>
<gene>
    <name evidence="2" type="ORF">KSF_086990</name>
</gene>
<feature type="transmembrane region" description="Helical" evidence="1">
    <location>
        <begin position="12"/>
        <end position="33"/>
    </location>
</feature>
<protein>
    <submittedName>
        <fullName evidence="2">Uncharacterized protein</fullName>
    </submittedName>
</protein>
<dbReference type="EMBL" id="BNJK01000002">
    <property type="protein sequence ID" value="GHO98651.1"/>
    <property type="molecule type" value="Genomic_DNA"/>
</dbReference>
<name>A0A8J3IQ17_9CHLR</name>